<dbReference type="InterPro" id="IPR007167">
    <property type="entry name" value="Fe-transptr_FeoA-like"/>
</dbReference>
<evidence type="ECO:0000313" key="14">
    <source>
        <dbReference type="Proteomes" id="UP000620133"/>
    </source>
</evidence>
<dbReference type="PANTHER" id="PTHR33238">
    <property type="entry name" value="IRON (METAL) DEPENDENT REPRESSOR, DTXR FAMILY"/>
    <property type="match status" value="1"/>
</dbReference>
<comment type="subunit">
    <text evidence="3">Homodimer.</text>
</comment>
<dbReference type="EMBL" id="AP024412">
    <property type="protein sequence ID" value="BCR35521.1"/>
    <property type="molecule type" value="Genomic_DNA"/>
</dbReference>
<evidence type="ECO:0000256" key="6">
    <source>
        <dbReference type="ARBA" id="ARBA00023015"/>
    </source>
</evidence>
<dbReference type="GO" id="GO:0003677">
    <property type="term" value="F:DNA binding"/>
    <property type="evidence" value="ECO:0007669"/>
    <property type="project" value="UniProtKB-KW"/>
</dbReference>
<organism evidence="13 14">
    <name type="scientific">Mariniplasma anaerobium</name>
    <dbReference type="NCBI Taxonomy" id="2735436"/>
    <lineage>
        <taxon>Bacteria</taxon>
        <taxon>Bacillati</taxon>
        <taxon>Mycoplasmatota</taxon>
        <taxon>Mollicutes</taxon>
        <taxon>Acholeplasmatales</taxon>
        <taxon>Acholeplasmataceae</taxon>
        <taxon>Mariniplasma</taxon>
    </lineage>
</organism>
<dbReference type="KEGG" id="manr:MPAN_004140"/>
<dbReference type="InterPro" id="IPR036388">
    <property type="entry name" value="WH-like_DNA-bd_sf"/>
</dbReference>
<dbReference type="PROSITE" id="PS50944">
    <property type="entry name" value="HTH_DTXR"/>
    <property type="match status" value="1"/>
</dbReference>
<dbReference type="Pfam" id="PF01325">
    <property type="entry name" value="Fe_dep_repress"/>
    <property type="match status" value="1"/>
</dbReference>
<dbReference type="Pfam" id="PF02742">
    <property type="entry name" value="Fe_dep_repr_C"/>
    <property type="match status" value="1"/>
</dbReference>
<dbReference type="SUPFAM" id="SSF46785">
    <property type="entry name" value="Winged helix' DNA-binding domain"/>
    <property type="match status" value="1"/>
</dbReference>
<dbReference type="GO" id="GO:0046914">
    <property type="term" value="F:transition metal ion binding"/>
    <property type="evidence" value="ECO:0007669"/>
    <property type="project" value="InterPro"/>
</dbReference>
<dbReference type="Gene3D" id="2.30.30.90">
    <property type="match status" value="1"/>
</dbReference>
<dbReference type="GO" id="GO:0003700">
    <property type="term" value="F:DNA-binding transcription factor activity"/>
    <property type="evidence" value="ECO:0007669"/>
    <property type="project" value="InterPro"/>
</dbReference>
<evidence type="ECO:0000256" key="3">
    <source>
        <dbReference type="ARBA" id="ARBA00011738"/>
    </source>
</evidence>
<dbReference type="GO" id="GO:0005737">
    <property type="term" value="C:cytoplasm"/>
    <property type="evidence" value="ECO:0007669"/>
    <property type="project" value="UniProtKB-SubCell"/>
</dbReference>
<keyword evidence="9" id="KW-0804">Transcription</keyword>
<dbReference type="Pfam" id="PF04023">
    <property type="entry name" value="FeoA"/>
    <property type="match status" value="1"/>
</dbReference>
<evidence type="ECO:0000256" key="1">
    <source>
        <dbReference type="ARBA" id="ARBA00004496"/>
    </source>
</evidence>
<dbReference type="InterPro" id="IPR036390">
    <property type="entry name" value="WH_DNA-bd_sf"/>
</dbReference>
<keyword evidence="10" id="KW-0464">Manganese</keyword>
<dbReference type="Proteomes" id="UP000620133">
    <property type="component" value="Chromosome"/>
</dbReference>
<evidence type="ECO:0000256" key="10">
    <source>
        <dbReference type="ARBA" id="ARBA00023211"/>
    </source>
</evidence>
<dbReference type="InterPro" id="IPR022689">
    <property type="entry name" value="Iron_dep_repressor"/>
</dbReference>
<dbReference type="Gene3D" id="1.10.60.10">
    <property type="entry name" value="Iron dependent repressor, metal binding and dimerisation domain"/>
    <property type="match status" value="1"/>
</dbReference>
<dbReference type="GO" id="GO:0046983">
    <property type="term" value="F:protein dimerization activity"/>
    <property type="evidence" value="ECO:0007669"/>
    <property type="project" value="InterPro"/>
</dbReference>
<evidence type="ECO:0000256" key="7">
    <source>
        <dbReference type="ARBA" id="ARBA00023125"/>
    </source>
</evidence>
<keyword evidence="7" id="KW-0238">DNA-binding</keyword>
<evidence type="ECO:0000259" key="12">
    <source>
        <dbReference type="PROSITE" id="PS50944"/>
    </source>
</evidence>
<evidence type="ECO:0000256" key="4">
    <source>
        <dbReference type="ARBA" id="ARBA00022490"/>
    </source>
</evidence>
<evidence type="ECO:0000256" key="2">
    <source>
        <dbReference type="ARBA" id="ARBA00007871"/>
    </source>
</evidence>
<dbReference type="InterPro" id="IPR022687">
    <property type="entry name" value="HTH_DTXR"/>
</dbReference>
<dbReference type="InterPro" id="IPR001367">
    <property type="entry name" value="Fe_dep_repressor"/>
</dbReference>
<comment type="subcellular location">
    <subcellularLocation>
        <location evidence="1">Cytoplasm</location>
    </subcellularLocation>
</comment>
<dbReference type="AlphaFoldDB" id="A0A7U9TLW1"/>
<gene>
    <name evidence="13" type="ORF">MPAN_004140</name>
</gene>
<proteinExistence type="inferred from homology"/>
<evidence type="ECO:0000256" key="11">
    <source>
        <dbReference type="ARBA" id="ARBA00032593"/>
    </source>
</evidence>
<evidence type="ECO:0000256" key="5">
    <source>
        <dbReference type="ARBA" id="ARBA00022491"/>
    </source>
</evidence>
<accession>A0A7U9TLW1</accession>
<comment type="similarity">
    <text evidence="2">Belongs to the DtxR/MntR family.</text>
</comment>
<keyword evidence="5" id="KW-0678">Repressor</keyword>
<protein>
    <recommendedName>
        <fullName evidence="11">Manganese transport regulator</fullName>
    </recommendedName>
</protein>
<dbReference type="SUPFAM" id="SSF47979">
    <property type="entry name" value="Iron-dependent repressor protein, dimerization domain"/>
    <property type="match status" value="1"/>
</dbReference>
<sequence>MLNRAEEDYIKTIYELTIQNEDILVKTNVISEHFGYTDQSVNEMIKKLANKKLVSFLPYKGVKLTPKGRNEAIRMVRVHRIWEVFLTEKLGFSWEDVHEDAEKLEHATSKDLLERLYAFLGKPDYCQHGNPIPDENGLVKLVSHFSLDQCSVGDCFKMTRVLDFKALLTYLNQENISLNDEFEVIEKDEFNSIIKIKHQHEEITISLKTAKMLFGSVVNKS</sequence>
<reference evidence="13" key="1">
    <citation type="submission" date="2021-01" db="EMBL/GenBank/DDBJ databases">
        <title>Draft genome sequence of Acholeplasmataceae bacterium strain Mahy22.</title>
        <authorList>
            <person name="Watanabe M."/>
            <person name="Kojima H."/>
            <person name="Fukui M."/>
        </authorList>
    </citation>
    <scope>NUCLEOTIDE SEQUENCE</scope>
    <source>
        <strain evidence="13">Mahy22</strain>
    </source>
</reference>
<keyword evidence="6" id="KW-0805">Transcription regulation</keyword>
<dbReference type="PANTHER" id="PTHR33238:SF11">
    <property type="entry name" value="TRANSCRIPTIONAL REGULATOR MNTR"/>
    <property type="match status" value="1"/>
</dbReference>
<dbReference type="SMART" id="SM00529">
    <property type="entry name" value="HTH_DTXR"/>
    <property type="match status" value="1"/>
</dbReference>
<dbReference type="RefSeq" id="WP_176239963.1">
    <property type="nucleotide sequence ID" value="NZ_AP024412.1"/>
</dbReference>
<evidence type="ECO:0000256" key="8">
    <source>
        <dbReference type="ARBA" id="ARBA00023159"/>
    </source>
</evidence>
<evidence type="ECO:0000313" key="13">
    <source>
        <dbReference type="EMBL" id="BCR35521.1"/>
    </source>
</evidence>
<dbReference type="Gene3D" id="1.10.10.10">
    <property type="entry name" value="Winged helix-like DNA-binding domain superfamily/Winged helix DNA-binding domain"/>
    <property type="match status" value="1"/>
</dbReference>
<name>A0A7U9TLW1_9MOLU</name>
<dbReference type="InterPro" id="IPR050536">
    <property type="entry name" value="DtxR_MntR_Metal-Reg"/>
</dbReference>
<keyword evidence="4" id="KW-0963">Cytoplasm</keyword>
<keyword evidence="8" id="KW-0010">Activator</keyword>
<feature type="domain" description="HTH dtxR-type" evidence="12">
    <location>
        <begin position="1"/>
        <end position="65"/>
    </location>
</feature>
<dbReference type="InterPro" id="IPR038157">
    <property type="entry name" value="FeoA_core_dom"/>
</dbReference>
<dbReference type="InterPro" id="IPR036421">
    <property type="entry name" value="Fe_dep_repressor_sf"/>
</dbReference>
<evidence type="ECO:0000256" key="9">
    <source>
        <dbReference type="ARBA" id="ARBA00023163"/>
    </source>
</evidence>
<keyword evidence="14" id="KW-1185">Reference proteome</keyword>